<dbReference type="Proteomes" id="UP001248581">
    <property type="component" value="Chromosome"/>
</dbReference>
<dbReference type="SMART" id="SM00450">
    <property type="entry name" value="RHOD"/>
    <property type="match status" value="1"/>
</dbReference>
<dbReference type="Pfam" id="PF00581">
    <property type="entry name" value="Rhodanese"/>
    <property type="match status" value="1"/>
</dbReference>
<organism evidence="2 3">
    <name type="scientific">Thalassotalea nanhaiensis</name>
    <dbReference type="NCBI Taxonomy" id="3065648"/>
    <lineage>
        <taxon>Bacteria</taxon>
        <taxon>Pseudomonadati</taxon>
        <taxon>Pseudomonadota</taxon>
        <taxon>Gammaproteobacteria</taxon>
        <taxon>Alteromonadales</taxon>
        <taxon>Colwelliaceae</taxon>
        <taxon>Thalassotalea</taxon>
    </lineage>
</organism>
<dbReference type="CDD" id="cd00158">
    <property type="entry name" value="RHOD"/>
    <property type="match status" value="1"/>
</dbReference>
<reference evidence="3" key="1">
    <citation type="submission" date="2023-09" db="EMBL/GenBank/DDBJ databases">
        <authorList>
            <person name="Li S."/>
            <person name="Li X."/>
            <person name="Zhang C."/>
            <person name="Zhao Z."/>
        </authorList>
    </citation>
    <scope>NUCLEOTIDE SEQUENCE [LARGE SCALE GENOMIC DNA]</scope>
    <source>
        <strain evidence="3">SQ345</strain>
    </source>
</reference>
<dbReference type="RefSeq" id="WP_348388419.1">
    <property type="nucleotide sequence ID" value="NZ_CP134146.1"/>
</dbReference>
<feature type="domain" description="Rhodanese" evidence="1">
    <location>
        <begin position="43"/>
        <end position="133"/>
    </location>
</feature>
<keyword evidence="3" id="KW-1185">Reference proteome</keyword>
<dbReference type="InterPro" id="IPR036873">
    <property type="entry name" value="Rhodanese-like_dom_sf"/>
</dbReference>
<evidence type="ECO:0000313" key="2">
    <source>
        <dbReference type="EMBL" id="WNC69275.1"/>
    </source>
</evidence>
<gene>
    <name evidence="2" type="ORF">RI845_03765</name>
</gene>
<evidence type="ECO:0000259" key="1">
    <source>
        <dbReference type="PROSITE" id="PS50206"/>
    </source>
</evidence>
<sequence length="137" mass="15464">MHKFIAIILATLITACSSVTNTEQPIQISSEIDQQQLLKMQTANEDFLLLDVRSREEFDEGHIPGSVNISHQELADKLDQVSQFKDKNIVVYCRSGRRAGIAIDILKENNFQHTSHLVGDMQGWKKSNLEITKNVGK</sequence>
<dbReference type="EMBL" id="CP134146">
    <property type="protein sequence ID" value="WNC69275.1"/>
    <property type="molecule type" value="Genomic_DNA"/>
</dbReference>
<dbReference type="InterPro" id="IPR050229">
    <property type="entry name" value="GlpE_sulfurtransferase"/>
</dbReference>
<evidence type="ECO:0000313" key="3">
    <source>
        <dbReference type="Proteomes" id="UP001248581"/>
    </source>
</evidence>
<name>A0ABY9TND2_9GAMM</name>
<dbReference type="InterPro" id="IPR001763">
    <property type="entry name" value="Rhodanese-like_dom"/>
</dbReference>
<protein>
    <submittedName>
        <fullName evidence="2">Rhodanese-like domain-containing protein</fullName>
    </submittedName>
</protein>
<dbReference type="Gene3D" id="3.40.250.10">
    <property type="entry name" value="Rhodanese-like domain"/>
    <property type="match status" value="1"/>
</dbReference>
<dbReference type="SUPFAM" id="SSF52821">
    <property type="entry name" value="Rhodanese/Cell cycle control phosphatase"/>
    <property type="match status" value="1"/>
</dbReference>
<accession>A0ABY9TND2</accession>
<dbReference type="PANTHER" id="PTHR43031:SF1">
    <property type="entry name" value="PYRIDINE NUCLEOTIDE-DISULPHIDE OXIDOREDUCTASE"/>
    <property type="match status" value="1"/>
</dbReference>
<dbReference type="PROSITE" id="PS50206">
    <property type="entry name" value="RHODANESE_3"/>
    <property type="match status" value="1"/>
</dbReference>
<dbReference type="PROSITE" id="PS51257">
    <property type="entry name" value="PROKAR_LIPOPROTEIN"/>
    <property type="match status" value="1"/>
</dbReference>
<dbReference type="PANTHER" id="PTHR43031">
    <property type="entry name" value="FAD-DEPENDENT OXIDOREDUCTASE"/>
    <property type="match status" value="1"/>
</dbReference>
<proteinExistence type="predicted"/>